<feature type="domain" description="BON" evidence="1">
    <location>
        <begin position="17"/>
        <end position="86"/>
    </location>
</feature>
<gene>
    <name evidence="3" type="primary">lysM</name>
    <name evidence="3" type="ORF">JW984_03280</name>
</gene>
<name>A0A9D8KDP5_9DELT</name>
<evidence type="ECO:0000259" key="2">
    <source>
        <dbReference type="PROSITE" id="PS51782"/>
    </source>
</evidence>
<dbReference type="PANTHER" id="PTHR34700">
    <property type="entry name" value="POTASSIUM BINDING PROTEIN KBP"/>
    <property type="match status" value="1"/>
</dbReference>
<protein>
    <submittedName>
        <fullName evidence="3">Peptidoglycan-binding protein LysM</fullName>
    </submittedName>
</protein>
<reference evidence="3" key="1">
    <citation type="journal article" date="2021" name="Environ. Microbiol.">
        <title>Genomic characterization of three novel Desulfobacterota classes expand the metabolic and phylogenetic diversity of the phylum.</title>
        <authorList>
            <person name="Murphy C.L."/>
            <person name="Biggerstaff J."/>
            <person name="Eichhorn A."/>
            <person name="Ewing E."/>
            <person name="Shahan R."/>
            <person name="Soriano D."/>
            <person name="Stewart S."/>
            <person name="VanMol K."/>
            <person name="Walker R."/>
            <person name="Walters P."/>
            <person name="Elshahed M.S."/>
            <person name="Youssef N.H."/>
        </authorList>
    </citation>
    <scope>NUCLEOTIDE SEQUENCE</scope>
    <source>
        <strain evidence="3">Zod_Metabat.24</strain>
    </source>
</reference>
<reference evidence="3" key="2">
    <citation type="submission" date="2021-01" db="EMBL/GenBank/DDBJ databases">
        <authorList>
            <person name="Hahn C.R."/>
            <person name="Youssef N.H."/>
            <person name="Elshahed M."/>
        </authorList>
    </citation>
    <scope>NUCLEOTIDE SEQUENCE</scope>
    <source>
        <strain evidence="3">Zod_Metabat.24</strain>
    </source>
</reference>
<dbReference type="Gene3D" id="3.10.350.10">
    <property type="entry name" value="LysM domain"/>
    <property type="match status" value="1"/>
</dbReference>
<evidence type="ECO:0000313" key="4">
    <source>
        <dbReference type="Proteomes" id="UP000809273"/>
    </source>
</evidence>
<dbReference type="AlphaFoldDB" id="A0A9D8KDP5"/>
<dbReference type="InterPro" id="IPR018392">
    <property type="entry name" value="LysM"/>
</dbReference>
<accession>A0A9D8KDP5</accession>
<dbReference type="InterPro" id="IPR007055">
    <property type="entry name" value="BON_dom"/>
</dbReference>
<dbReference type="NCBIfam" id="NF008399">
    <property type="entry name" value="PRK11198.1"/>
    <property type="match status" value="1"/>
</dbReference>
<feature type="domain" description="LysM" evidence="2">
    <location>
        <begin position="94"/>
        <end position="143"/>
    </location>
</feature>
<dbReference type="PANTHER" id="PTHR34700:SF8">
    <property type="entry name" value="POTASSIUM BINDING PROTEIN KBP"/>
    <property type="match status" value="1"/>
</dbReference>
<sequence length="147" mass="16165">MGLFKFIKTAGEAIFKKGDKKEENIEKHIKERMGGQVKSIEAKVEDGVVTLTGVCDSQDTIEKVILLAGNIEGVESVNGDGLKVESGKAGDESEFYTIVKGDSLWKIAKKYYGDGNKYPVLFEANREVIKNPDLIYPGQVIRVPALK</sequence>
<dbReference type="Pfam" id="PF01476">
    <property type="entry name" value="LysM"/>
    <property type="match status" value="1"/>
</dbReference>
<evidence type="ECO:0000259" key="1">
    <source>
        <dbReference type="PROSITE" id="PS50914"/>
    </source>
</evidence>
<proteinExistence type="predicted"/>
<dbReference type="Pfam" id="PF04972">
    <property type="entry name" value="BON"/>
    <property type="match status" value="1"/>
</dbReference>
<dbReference type="PROSITE" id="PS51782">
    <property type="entry name" value="LYSM"/>
    <property type="match status" value="1"/>
</dbReference>
<dbReference type="PROSITE" id="PS50914">
    <property type="entry name" value="BON"/>
    <property type="match status" value="1"/>
</dbReference>
<dbReference type="SMART" id="SM00257">
    <property type="entry name" value="LysM"/>
    <property type="match status" value="1"/>
</dbReference>
<comment type="caution">
    <text evidence="3">The sequence shown here is derived from an EMBL/GenBank/DDBJ whole genome shotgun (WGS) entry which is preliminary data.</text>
</comment>
<dbReference type="InterPro" id="IPR036779">
    <property type="entry name" value="LysM_dom_sf"/>
</dbReference>
<dbReference type="CDD" id="cd00118">
    <property type="entry name" value="LysM"/>
    <property type="match status" value="1"/>
</dbReference>
<evidence type="ECO:0000313" key="3">
    <source>
        <dbReference type="EMBL" id="MBN1572202.1"/>
    </source>
</evidence>
<dbReference type="SUPFAM" id="SSF54106">
    <property type="entry name" value="LysM domain"/>
    <property type="match status" value="1"/>
</dbReference>
<organism evidence="3 4">
    <name type="scientific">Candidatus Zymogenus saltonus</name>
    <dbReference type="NCBI Taxonomy" id="2844893"/>
    <lineage>
        <taxon>Bacteria</taxon>
        <taxon>Deltaproteobacteria</taxon>
        <taxon>Candidatus Zymogenia</taxon>
        <taxon>Candidatus Zymogeniales</taxon>
        <taxon>Candidatus Zymogenaceae</taxon>
        <taxon>Candidatus Zymogenus</taxon>
    </lineage>
</organism>
<dbReference type="Proteomes" id="UP000809273">
    <property type="component" value="Unassembled WGS sequence"/>
</dbReference>
<dbReference type="InterPro" id="IPR052196">
    <property type="entry name" value="Bact_Kbp"/>
</dbReference>
<dbReference type="EMBL" id="JAFGIX010000016">
    <property type="protein sequence ID" value="MBN1572202.1"/>
    <property type="molecule type" value="Genomic_DNA"/>
</dbReference>
<dbReference type="Gene3D" id="3.30.1340.30">
    <property type="match status" value="1"/>
</dbReference>